<evidence type="ECO:0000259" key="1">
    <source>
        <dbReference type="Pfam" id="PF13392"/>
    </source>
</evidence>
<dbReference type="EMBL" id="BARU01014247">
    <property type="protein sequence ID" value="GAH31808.1"/>
    <property type="molecule type" value="Genomic_DNA"/>
</dbReference>
<dbReference type="SUPFAM" id="SSF54060">
    <property type="entry name" value="His-Me finger endonucleases"/>
    <property type="match status" value="1"/>
</dbReference>
<organism evidence="2">
    <name type="scientific">marine sediment metagenome</name>
    <dbReference type="NCBI Taxonomy" id="412755"/>
    <lineage>
        <taxon>unclassified sequences</taxon>
        <taxon>metagenomes</taxon>
        <taxon>ecological metagenomes</taxon>
    </lineage>
</organism>
<dbReference type="InterPro" id="IPR044925">
    <property type="entry name" value="His-Me_finger_sf"/>
</dbReference>
<dbReference type="AlphaFoldDB" id="X1GFJ8"/>
<dbReference type="Pfam" id="PF13392">
    <property type="entry name" value="HNH_3"/>
    <property type="match status" value="1"/>
</dbReference>
<feature type="domain" description="HNH nuclease" evidence="1">
    <location>
        <begin position="75"/>
        <end position="115"/>
    </location>
</feature>
<feature type="non-terminal residue" evidence="2">
    <location>
        <position position="1"/>
    </location>
</feature>
<evidence type="ECO:0000313" key="2">
    <source>
        <dbReference type="EMBL" id="GAH31808.1"/>
    </source>
</evidence>
<protein>
    <recommendedName>
        <fullName evidence="1">HNH nuclease domain-containing protein</fullName>
    </recommendedName>
</protein>
<name>X1GFJ8_9ZZZZ</name>
<gene>
    <name evidence="2" type="ORF">S03H2_25257</name>
</gene>
<accession>X1GFJ8</accession>
<dbReference type="Gene3D" id="3.90.75.20">
    <property type="match status" value="1"/>
</dbReference>
<sequence>TIRSRLRKFGIRIRSVSESLEGRELSEAHKKQLSNLAKGRNARKPKKRILTPAGYIEVLAPNSPSARPSGYIFEHRLIMEKKLGRPLKSHEIVHHIDGNKQNNKDENLLLEDKNSHEKGYVGGFKAGYIMGFINALNRKRGKF</sequence>
<comment type="caution">
    <text evidence="2">The sequence shown here is derived from an EMBL/GenBank/DDBJ whole genome shotgun (WGS) entry which is preliminary data.</text>
</comment>
<dbReference type="InterPro" id="IPR003615">
    <property type="entry name" value="HNH_nuc"/>
</dbReference>
<proteinExistence type="predicted"/>
<reference evidence="2" key="1">
    <citation type="journal article" date="2014" name="Front. Microbiol.">
        <title>High frequency of phylogenetically diverse reductive dehalogenase-homologous genes in deep subseafloor sedimentary metagenomes.</title>
        <authorList>
            <person name="Kawai M."/>
            <person name="Futagami T."/>
            <person name="Toyoda A."/>
            <person name="Takaki Y."/>
            <person name="Nishi S."/>
            <person name="Hori S."/>
            <person name="Arai W."/>
            <person name="Tsubouchi T."/>
            <person name="Morono Y."/>
            <person name="Uchiyama I."/>
            <person name="Ito T."/>
            <person name="Fujiyama A."/>
            <person name="Inagaki F."/>
            <person name="Takami H."/>
        </authorList>
    </citation>
    <scope>NUCLEOTIDE SEQUENCE</scope>
    <source>
        <strain evidence="2">Expedition CK06-06</strain>
    </source>
</reference>